<dbReference type="AlphaFoldDB" id="A0A290MH61"/>
<organism evidence="2 3">
    <name type="scientific">Caulobacter vibrioides</name>
    <name type="common">Caulobacter crescentus</name>
    <dbReference type="NCBI Taxonomy" id="155892"/>
    <lineage>
        <taxon>Bacteria</taxon>
        <taxon>Pseudomonadati</taxon>
        <taxon>Pseudomonadota</taxon>
        <taxon>Alphaproteobacteria</taxon>
        <taxon>Caulobacterales</taxon>
        <taxon>Caulobacteraceae</taxon>
        <taxon>Caulobacter</taxon>
    </lineage>
</organism>
<dbReference type="InterPro" id="IPR010982">
    <property type="entry name" value="Lambda_DNA-bd_dom_sf"/>
</dbReference>
<dbReference type="Proteomes" id="UP000217311">
    <property type="component" value="Chromosome"/>
</dbReference>
<accession>A0A290MH61</accession>
<dbReference type="Gene3D" id="1.10.260.40">
    <property type="entry name" value="lambda repressor-like DNA-binding domains"/>
    <property type="match status" value="1"/>
</dbReference>
<name>A0A290MH61_CAUVI</name>
<dbReference type="CDD" id="cd00093">
    <property type="entry name" value="HTH_XRE"/>
    <property type="match status" value="1"/>
</dbReference>
<reference evidence="3" key="1">
    <citation type="submission" date="2017-09" db="EMBL/GenBank/DDBJ databases">
        <title>Genome evolution observed in wild isolates of Caulobacter crescentus.</title>
        <authorList>
            <person name="Ely B."/>
            <person name="Wilson K."/>
            <person name="Scott D."/>
        </authorList>
    </citation>
    <scope>NUCLEOTIDE SEQUENCE [LARGE SCALE GENOMIC DNA]</scope>
    <source>
        <strain evidence="3">CB13b1a</strain>
    </source>
</reference>
<evidence type="ECO:0000259" key="1">
    <source>
        <dbReference type="PROSITE" id="PS50943"/>
    </source>
</evidence>
<dbReference type="GO" id="GO:0003677">
    <property type="term" value="F:DNA binding"/>
    <property type="evidence" value="ECO:0007669"/>
    <property type="project" value="InterPro"/>
</dbReference>
<evidence type="ECO:0000313" key="2">
    <source>
        <dbReference type="EMBL" id="ATC31413.1"/>
    </source>
</evidence>
<dbReference type="RefSeq" id="WP_096050872.1">
    <property type="nucleotide sequence ID" value="NZ_CP023315.3"/>
</dbReference>
<dbReference type="EMBL" id="CP023315">
    <property type="protein sequence ID" value="ATC31413.1"/>
    <property type="molecule type" value="Genomic_DNA"/>
</dbReference>
<gene>
    <name evidence="2" type="ORF">CA606_03090</name>
</gene>
<dbReference type="Pfam" id="PF13560">
    <property type="entry name" value="HTH_31"/>
    <property type="match status" value="1"/>
</dbReference>
<feature type="domain" description="HTH cro/C1-type" evidence="1">
    <location>
        <begin position="25"/>
        <end position="80"/>
    </location>
</feature>
<proteinExistence type="predicted"/>
<dbReference type="PROSITE" id="PS50943">
    <property type="entry name" value="HTH_CROC1"/>
    <property type="match status" value="1"/>
</dbReference>
<dbReference type="SUPFAM" id="SSF47413">
    <property type="entry name" value="lambda repressor-like DNA-binding domains"/>
    <property type="match status" value="1"/>
</dbReference>
<dbReference type="InterPro" id="IPR001387">
    <property type="entry name" value="Cro/C1-type_HTH"/>
</dbReference>
<sequence length="121" mass="13289">MSRTAMNPAKAALTKSLRREAGRWLKAAREAAGLTQAELAEKTGLRYYTFVSQVENGLGRVPIEAQAVWAQSLGLDPTQFARTLLRYYEPELHRLLFDGAAGEIEPAEEVAPFVADRAAQA</sequence>
<protein>
    <submittedName>
        <fullName evidence="2">XRE family transcriptional regulator</fullName>
    </submittedName>
</protein>
<evidence type="ECO:0000313" key="3">
    <source>
        <dbReference type="Proteomes" id="UP000217311"/>
    </source>
</evidence>
<dbReference type="SMART" id="SM00530">
    <property type="entry name" value="HTH_XRE"/>
    <property type="match status" value="1"/>
</dbReference>